<sequence length="69" mass="7573">MLQLAGSVLVQTHQLEPARVALNRALTDAESTGNALDAGSAVVTLCWLLIVERRFDRVRQLATAWADRI</sequence>
<gene>
    <name evidence="1" type="ORF">GV789_18735</name>
</gene>
<evidence type="ECO:0000313" key="1">
    <source>
        <dbReference type="EMBL" id="NEW46470.1"/>
    </source>
</evidence>
<evidence type="ECO:0000313" key="2">
    <source>
        <dbReference type="Proteomes" id="UP000468928"/>
    </source>
</evidence>
<accession>A0A6P1DCG5</accession>
<proteinExistence type="predicted"/>
<protein>
    <recommendedName>
        <fullName evidence="3">LuxR family transcriptional regulator</fullName>
    </recommendedName>
</protein>
<dbReference type="RefSeq" id="WP_163829745.1">
    <property type="nucleotide sequence ID" value="NZ_JAAGUZ010000052.1"/>
</dbReference>
<dbReference type="EMBL" id="JAAGUZ010000052">
    <property type="protein sequence ID" value="NEW46470.1"/>
    <property type="molecule type" value="Genomic_DNA"/>
</dbReference>
<evidence type="ECO:0008006" key="3">
    <source>
        <dbReference type="Google" id="ProtNLM"/>
    </source>
</evidence>
<organism evidence="1 2">
    <name type="scientific">Nocardia cyriacigeorgica</name>
    <dbReference type="NCBI Taxonomy" id="135487"/>
    <lineage>
        <taxon>Bacteria</taxon>
        <taxon>Bacillati</taxon>
        <taxon>Actinomycetota</taxon>
        <taxon>Actinomycetes</taxon>
        <taxon>Mycobacteriales</taxon>
        <taxon>Nocardiaceae</taxon>
        <taxon>Nocardia</taxon>
    </lineage>
</organism>
<dbReference type="Proteomes" id="UP000468928">
    <property type="component" value="Unassembled WGS sequence"/>
</dbReference>
<dbReference type="AlphaFoldDB" id="A0A6P1DCG5"/>
<reference evidence="1 2" key="1">
    <citation type="submission" date="2020-01" db="EMBL/GenBank/DDBJ databases">
        <title>Genetics and antimicrobial susceptibilities of Nocardia species isolated from the soil; a comparison with species isolated from humans.</title>
        <authorList>
            <person name="Carrasco G."/>
            <person name="Monzon S."/>
            <person name="Sansegundo M."/>
            <person name="Garcia E."/>
            <person name="Garrido N."/>
            <person name="Medina M.J."/>
            <person name="Villalon P."/>
            <person name="Ramirez-Arocha A.C."/>
            <person name="Jimenez P."/>
            <person name="Cuesta I."/>
            <person name="Valdezate S."/>
        </authorList>
    </citation>
    <scope>NUCLEOTIDE SEQUENCE [LARGE SCALE GENOMIC DNA]</scope>
    <source>
        <strain evidence="1 2">CNM20110639</strain>
    </source>
</reference>
<comment type="caution">
    <text evidence="1">The sequence shown here is derived from an EMBL/GenBank/DDBJ whole genome shotgun (WGS) entry which is preliminary data.</text>
</comment>
<name>A0A6P1DCG5_9NOCA</name>